<dbReference type="InterPro" id="IPR003953">
    <property type="entry name" value="FAD-dep_OxRdtase_2_FAD-bd"/>
</dbReference>
<dbReference type="Proteomes" id="UP001369815">
    <property type="component" value="Unassembled WGS sequence"/>
</dbReference>
<dbReference type="PANTHER" id="PTHR43400:SF7">
    <property type="entry name" value="FAD-DEPENDENT OXIDOREDUCTASE 2 FAD BINDING DOMAIN-CONTAINING PROTEIN"/>
    <property type="match status" value="1"/>
</dbReference>
<evidence type="ECO:0000313" key="6">
    <source>
        <dbReference type="EMBL" id="KAK6952579.1"/>
    </source>
</evidence>
<keyword evidence="3" id="KW-0274">FAD</keyword>
<dbReference type="PANTHER" id="PTHR43400">
    <property type="entry name" value="FUMARATE REDUCTASE"/>
    <property type="match status" value="1"/>
</dbReference>
<organism evidence="6 7">
    <name type="scientific">Daldinia eschscholtzii</name>
    <dbReference type="NCBI Taxonomy" id="292717"/>
    <lineage>
        <taxon>Eukaryota</taxon>
        <taxon>Fungi</taxon>
        <taxon>Dikarya</taxon>
        <taxon>Ascomycota</taxon>
        <taxon>Pezizomycotina</taxon>
        <taxon>Sordariomycetes</taxon>
        <taxon>Xylariomycetidae</taxon>
        <taxon>Xylariales</taxon>
        <taxon>Hypoxylaceae</taxon>
        <taxon>Daldinia</taxon>
    </lineage>
</organism>
<name>A0AAX6MIY9_9PEZI</name>
<dbReference type="SUPFAM" id="SSF56425">
    <property type="entry name" value="Succinate dehydrogenase/fumarate reductase flavoprotein, catalytic domain"/>
    <property type="match status" value="1"/>
</dbReference>
<keyword evidence="2" id="KW-0285">Flavoprotein</keyword>
<evidence type="ECO:0000256" key="2">
    <source>
        <dbReference type="ARBA" id="ARBA00022630"/>
    </source>
</evidence>
<evidence type="ECO:0000259" key="5">
    <source>
        <dbReference type="Pfam" id="PF00890"/>
    </source>
</evidence>
<dbReference type="NCBIfam" id="NF006130">
    <property type="entry name" value="PRK08274.1"/>
    <property type="match status" value="1"/>
</dbReference>
<dbReference type="InterPro" id="IPR050315">
    <property type="entry name" value="FAD-oxidoreductase_2"/>
</dbReference>
<dbReference type="Gene3D" id="3.90.700.10">
    <property type="entry name" value="Succinate dehydrogenase/fumarate reductase flavoprotein, catalytic domain"/>
    <property type="match status" value="1"/>
</dbReference>
<comment type="caution">
    <text evidence="6">The sequence shown here is derived from an EMBL/GenBank/DDBJ whole genome shotgun (WGS) entry which is preliminary data.</text>
</comment>
<dbReference type="InterPro" id="IPR036188">
    <property type="entry name" value="FAD/NAD-bd_sf"/>
</dbReference>
<evidence type="ECO:0000256" key="1">
    <source>
        <dbReference type="ARBA" id="ARBA00001974"/>
    </source>
</evidence>
<dbReference type="Pfam" id="PF00890">
    <property type="entry name" value="FAD_binding_2"/>
    <property type="match status" value="1"/>
</dbReference>
<accession>A0AAX6MIY9</accession>
<gene>
    <name evidence="6" type="ORF">Daesc_004869</name>
</gene>
<dbReference type="EMBL" id="JBANMG010000005">
    <property type="protein sequence ID" value="KAK6952579.1"/>
    <property type="molecule type" value="Genomic_DNA"/>
</dbReference>
<comment type="cofactor">
    <cofactor evidence="1">
        <name>FAD</name>
        <dbReference type="ChEBI" id="CHEBI:57692"/>
    </cofactor>
</comment>
<dbReference type="InterPro" id="IPR027477">
    <property type="entry name" value="Succ_DH/fumarate_Rdtase_cat_sf"/>
</dbReference>
<evidence type="ECO:0000313" key="7">
    <source>
        <dbReference type="Proteomes" id="UP001369815"/>
    </source>
</evidence>
<dbReference type="AlphaFoldDB" id="A0AAX6MIY9"/>
<feature type="domain" description="FAD-dependent oxidoreductase 2 FAD-binding" evidence="5">
    <location>
        <begin position="8"/>
        <end position="500"/>
    </location>
</feature>
<dbReference type="Gene3D" id="3.50.50.60">
    <property type="entry name" value="FAD/NAD(P)-binding domain"/>
    <property type="match status" value="1"/>
</dbReference>
<dbReference type="GO" id="GO:0016491">
    <property type="term" value="F:oxidoreductase activity"/>
    <property type="evidence" value="ECO:0007669"/>
    <property type="project" value="UniProtKB-KW"/>
</dbReference>
<proteinExistence type="predicted"/>
<evidence type="ECO:0000256" key="3">
    <source>
        <dbReference type="ARBA" id="ARBA00022827"/>
    </source>
</evidence>
<evidence type="ECO:0000256" key="4">
    <source>
        <dbReference type="ARBA" id="ARBA00023002"/>
    </source>
</evidence>
<keyword evidence="4" id="KW-0560">Oxidoreductase</keyword>
<sequence length="530" mass="57532">MDSDESYDVVVIGGGNAGFSAAITAAQSGAQVCLLEKAPFEDAGGNTFYTAAAFRCCFDGLQDLLPNLFQPDGTKGLPQDLVEKIEMAPYTEADFHADINRVTKGRADPMLADILVDNSREAVQWLMDNGAKFILSFNRQAFLVDDKYKFWGGMVMSMAGQGKELFEFHLNTARKYGVNIHFDSPAVDLITDPTTNGVVGVKAFRNGSLRTIGARGGVILACGGFQASQALRAQYLGPGWDLAHVRGSKYNTGDGHAMARKLGAKLEGNYSGCHSVAWDANSPILSGNRTLTNRYTKSGYPLGIMVNIEGRRFVDEGFDLRNFTYAIYGREILKQPQGIAFQIWDANGSRFLRQEEYADDVTANLRAGTLDQLANILVTRGLKDKSQFLETIAEFNAACKSFQEECPPGTRFDPTVKDGLSTQGTSKSLRVGKTNWAVPIERGPFQAVEVTCGITFTFGGLATTRSAEVVSEATFKKIEGLYCAGELLGGLFWDNYPGGSGLTMGTVMGRIAGREAVRRTKTRHTNDGST</sequence>
<protein>
    <recommendedName>
        <fullName evidence="5">FAD-dependent oxidoreductase 2 FAD-binding domain-containing protein</fullName>
    </recommendedName>
</protein>
<dbReference type="SUPFAM" id="SSF51905">
    <property type="entry name" value="FAD/NAD(P)-binding domain"/>
    <property type="match status" value="1"/>
</dbReference>
<reference evidence="6 7" key="1">
    <citation type="journal article" date="2024" name="Front Chem Biol">
        <title>Unveiling the potential of Daldinia eschscholtzii MFLUCC 19-0629 through bioactivity and bioinformatics studies for enhanced sustainable agriculture production.</title>
        <authorList>
            <person name="Brooks S."/>
            <person name="Weaver J.A."/>
            <person name="Klomchit A."/>
            <person name="Alharthi S.A."/>
            <person name="Onlamun T."/>
            <person name="Nurani R."/>
            <person name="Vong T.K."/>
            <person name="Alberti F."/>
            <person name="Greco C."/>
        </authorList>
    </citation>
    <scope>NUCLEOTIDE SEQUENCE [LARGE SCALE GENOMIC DNA]</scope>
    <source>
        <strain evidence="6">MFLUCC 19-0629</strain>
    </source>
</reference>
<keyword evidence="7" id="KW-1185">Reference proteome</keyword>